<comment type="similarity">
    <text evidence="7">Belongs to the binding-protein-dependent transport system permease family.</text>
</comment>
<feature type="transmembrane region" description="Helical" evidence="7">
    <location>
        <begin position="34"/>
        <end position="57"/>
    </location>
</feature>
<dbReference type="RefSeq" id="WP_202896447.1">
    <property type="nucleotide sequence ID" value="NZ_BAABJL010000202.1"/>
</dbReference>
<evidence type="ECO:0000313" key="10">
    <source>
        <dbReference type="Proteomes" id="UP000638648"/>
    </source>
</evidence>
<dbReference type="InterPro" id="IPR035906">
    <property type="entry name" value="MetI-like_sf"/>
</dbReference>
<keyword evidence="10" id="KW-1185">Reference proteome</keyword>
<dbReference type="Proteomes" id="UP000638648">
    <property type="component" value="Unassembled WGS sequence"/>
</dbReference>
<feature type="transmembrane region" description="Helical" evidence="7">
    <location>
        <begin position="257"/>
        <end position="276"/>
    </location>
</feature>
<dbReference type="Gene3D" id="1.10.3720.10">
    <property type="entry name" value="MetI-like"/>
    <property type="match status" value="1"/>
</dbReference>
<evidence type="ECO:0000256" key="5">
    <source>
        <dbReference type="ARBA" id="ARBA00022989"/>
    </source>
</evidence>
<evidence type="ECO:0000256" key="4">
    <source>
        <dbReference type="ARBA" id="ARBA00022692"/>
    </source>
</evidence>
<comment type="caution">
    <text evidence="9">The sequence shown here is derived from an EMBL/GenBank/DDBJ whole genome shotgun (WGS) entry which is preliminary data.</text>
</comment>
<feature type="domain" description="ABC transmembrane type-1" evidence="8">
    <location>
        <begin position="94"/>
        <end position="309"/>
    </location>
</feature>
<dbReference type="AlphaFoldDB" id="A0A927N1Q2"/>
<dbReference type="Pfam" id="PF00528">
    <property type="entry name" value="BPD_transp_1"/>
    <property type="match status" value="1"/>
</dbReference>
<evidence type="ECO:0000259" key="8">
    <source>
        <dbReference type="PROSITE" id="PS50928"/>
    </source>
</evidence>
<evidence type="ECO:0000256" key="1">
    <source>
        <dbReference type="ARBA" id="ARBA00004651"/>
    </source>
</evidence>
<name>A0A927N1Q2_9ACTN</name>
<dbReference type="SUPFAM" id="SSF160964">
    <property type="entry name" value="MalF N-terminal region-like"/>
    <property type="match status" value="1"/>
</dbReference>
<sequence length="324" mass="36160">MTMTRAAGPRILSMRRGRPFMPPEQVRQERRRNLVAYAYLAPWIIGMVAFLLGPLLFSLYMSFTDYSLEIPARWVGFDNFREMVGEDYRFWLSLRITGVYLLLSVPIYMVFGLLGALLLNQRVWGIRVFRTILFLPSVLSGVAVAVLWQQLLNPDVGVVNSLLRGLGVAHPPGWFNDPGWAVPAMVVTGLWGVVGGGAIIYLAGLQNISPGLYESAMIDGAGALRRFWHVTLPMLTPTLFFTLLTSIIGAFQIFDTAYTIGGANGGNGNSLLFYLLYVWQAGFRDGRLGYAAALSWVLFVIGAVVVLVLMRTSERWVYYENEAR</sequence>
<keyword evidence="3" id="KW-1003">Cell membrane</keyword>
<feature type="transmembrane region" description="Helical" evidence="7">
    <location>
        <begin position="99"/>
        <end position="119"/>
    </location>
</feature>
<dbReference type="PANTHER" id="PTHR30193:SF1">
    <property type="entry name" value="ABC TRANSPORTER PERMEASE PROTEIN YESP-RELATED"/>
    <property type="match status" value="1"/>
</dbReference>
<dbReference type="GO" id="GO:0055085">
    <property type="term" value="P:transmembrane transport"/>
    <property type="evidence" value="ECO:0007669"/>
    <property type="project" value="InterPro"/>
</dbReference>
<evidence type="ECO:0000256" key="3">
    <source>
        <dbReference type="ARBA" id="ARBA00022475"/>
    </source>
</evidence>
<evidence type="ECO:0000256" key="7">
    <source>
        <dbReference type="RuleBase" id="RU363032"/>
    </source>
</evidence>
<proteinExistence type="inferred from homology"/>
<keyword evidence="4 7" id="KW-0812">Transmembrane</keyword>
<evidence type="ECO:0000256" key="6">
    <source>
        <dbReference type="ARBA" id="ARBA00023136"/>
    </source>
</evidence>
<keyword evidence="2 7" id="KW-0813">Transport</keyword>
<feature type="transmembrane region" description="Helical" evidence="7">
    <location>
        <begin position="180"/>
        <end position="205"/>
    </location>
</feature>
<dbReference type="SUPFAM" id="SSF161098">
    <property type="entry name" value="MetI-like"/>
    <property type="match status" value="1"/>
</dbReference>
<organism evidence="9 10">
    <name type="scientific">Actinopolymorpha pittospori</name>
    <dbReference type="NCBI Taxonomy" id="648752"/>
    <lineage>
        <taxon>Bacteria</taxon>
        <taxon>Bacillati</taxon>
        <taxon>Actinomycetota</taxon>
        <taxon>Actinomycetes</taxon>
        <taxon>Propionibacteriales</taxon>
        <taxon>Actinopolymorphaceae</taxon>
        <taxon>Actinopolymorpha</taxon>
    </lineage>
</organism>
<evidence type="ECO:0000256" key="2">
    <source>
        <dbReference type="ARBA" id="ARBA00022448"/>
    </source>
</evidence>
<feature type="transmembrane region" description="Helical" evidence="7">
    <location>
        <begin position="288"/>
        <end position="310"/>
    </location>
</feature>
<dbReference type="InterPro" id="IPR051393">
    <property type="entry name" value="ABC_transporter_permease"/>
</dbReference>
<dbReference type="CDD" id="cd06261">
    <property type="entry name" value="TM_PBP2"/>
    <property type="match status" value="1"/>
</dbReference>
<protein>
    <submittedName>
        <fullName evidence="9">Multiple sugar transport system permease protein</fullName>
    </submittedName>
</protein>
<gene>
    <name evidence="9" type="ORF">HEB94_004165</name>
</gene>
<keyword evidence="6 7" id="KW-0472">Membrane</keyword>
<dbReference type="EMBL" id="JADBEM010000001">
    <property type="protein sequence ID" value="MBE1607317.1"/>
    <property type="molecule type" value="Genomic_DNA"/>
</dbReference>
<accession>A0A927N1Q2</accession>
<dbReference type="PANTHER" id="PTHR30193">
    <property type="entry name" value="ABC TRANSPORTER PERMEASE PROTEIN"/>
    <property type="match status" value="1"/>
</dbReference>
<comment type="subcellular location">
    <subcellularLocation>
        <location evidence="1 7">Cell membrane</location>
        <topology evidence="1 7">Multi-pass membrane protein</topology>
    </subcellularLocation>
</comment>
<feature type="transmembrane region" description="Helical" evidence="7">
    <location>
        <begin position="131"/>
        <end position="151"/>
    </location>
</feature>
<feature type="transmembrane region" description="Helical" evidence="7">
    <location>
        <begin position="226"/>
        <end position="251"/>
    </location>
</feature>
<dbReference type="InterPro" id="IPR000515">
    <property type="entry name" value="MetI-like"/>
</dbReference>
<dbReference type="PROSITE" id="PS50928">
    <property type="entry name" value="ABC_TM1"/>
    <property type="match status" value="1"/>
</dbReference>
<keyword evidence="9" id="KW-0762">Sugar transport</keyword>
<reference evidence="9" key="1">
    <citation type="submission" date="2020-10" db="EMBL/GenBank/DDBJ databases">
        <title>Sequencing the genomes of 1000 actinobacteria strains.</title>
        <authorList>
            <person name="Klenk H.-P."/>
        </authorList>
    </citation>
    <scope>NUCLEOTIDE SEQUENCE</scope>
    <source>
        <strain evidence="9">DSM 45354</strain>
    </source>
</reference>
<dbReference type="GO" id="GO:0005886">
    <property type="term" value="C:plasma membrane"/>
    <property type="evidence" value="ECO:0007669"/>
    <property type="project" value="UniProtKB-SubCell"/>
</dbReference>
<keyword evidence="5 7" id="KW-1133">Transmembrane helix</keyword>
<evidence type="ECO:0000313" key="9">
    <source>
        <dbReference type="EMBL" id="MBE1607317.1"/>
    </source>
</evidence>